<comment type="caution">
    <text evidence="4">The sequence shown here is derived from an EMBL/GenBank/DDBJ whole genome shotgun (WGS) entry which is preliminary data.</text>
</comment>
<evidence type="ECO:0000259" key="3">
    <source>
        <dbReference type="Pfam" id="PF05175"/>
    </source>
</evidence>
<evidence type="ECO:0000313" key="5">
    <source>
        <dbReference type="Proteomes" id="UP000588647"/>
    </source>
</evidence>
<dbReference type="EMBL" id="JACIEM010000002">
    <property type="protein sequence ID" value="MBB4002944.1"/>
    <property type="molecule type" value="Genomic_DNA"/>
</dbReference>
<dbReference type="PANTHER" id="PTHR47739">
    <property type="entry name" value="TRNA1(VAL) (ADENINE(37)-N6)-METHYLTRANSFERASE"/>
    <property type="match status" value="1"/>
</dbReference>
<dbReference type="Proteomes" id="UP000588647">
    <property type="component" value="Unassembled WGS sequence"/>
</dbReference>
<dbReference type="InterPro" id="IPR050210">
    <property type="entry name" value="tRNA_Adenine-N(6)_MTase"/>
</dbReference>
<evidence type="ECO:0000256" key="1">
    <source>
        <dbReference type="ARBA" id="ARBA00022603"/>
    </source>
</evidence>
<protein>
    <submittedName>
        <fullName evidence="4">tRNA1(Val) A37 N6-methylase TrmN6</fullName>
    </submittedName>
</protein>
<dbReference type="Pfam" id="PF05175">
    <property type="entry name" value="MTS"/>
    <property type="match status" value="1"/>
</dbReference>
<accession>A0A7W6MPI1</accession>
<proteinExistence type="predicted"/>
<keyword evidence="1 4" id="KW-0489">Methyltransferase</keyword>
<organism evidence="4 5">
    <name type="scientific">Aurantimonas endophytica</name>
    <dbReference type="NCBI Taxonomy" id="1522175"/>
    <lineage>
        <taxon>Bacteria</taxon>
        <taxon>Pseudomonadati</taxon>
        <taxon>Pseudomonadota</taxon>
        <taxon>Alphaproteobacteria</taxon>
        <taxon>Hyphomicrobiales</taxon>
        <taxon>Aurantimonadaceae</taxon>
        <taxon>Aurantimonas</taxon>
    </lineage>
</organism>
<dbReference type="InterPro" id="IPR029063">
    <property type="entry name" value="SAM-dependent_MTases_sf"/>
</dbReference>
<dbReference type="GO" id="GO:0008168">
    <property type="term" value="F:methyltransferase activity"/>
    <property type="evidence" value="ECO:0007669"/>
    <property type="project" value="UniProtKB-KW"/>
</dbReference>
<keyword evidence="2" id="KW-0949">S-adenosyl-L-methionine</keyword>
<reference evidence="4 5" key="1">
    <citation type="submission" date="2020-08" db="EMBL/GenBank/DDBJ databases">
        <title>Genomic Encyclopedia of Type Strains, Phase IV (KMG-IV): sequencing the most valuable type-strain genomes for metagenomic binning, comparative biology and taxonomic classification.</title>
        <authorList>
            <person name="Goeker M."/>
        </authorList>
    </citation>
    <scope>NUCLEOTIDE SEQUENCE [LARGE SCALE GENOMIC DNA]</scope>
    <source>
        <strain evidence="4 5">DSM 103570</strain>
    </source>
</reference>
<dbReference type="Gene3D" id="3.40.50.150">
    <property type="entry name" value="Vaccinia Virus protein VP39"/>
    <property type="match status" value="1"/>
</dbReference>
<dbReference type="GO" id="GO:0032259">
    <property type="term" value="P:methylation"/>
    <property type="evidence" value="ECO:0007669"/>
    <property type="project" value="UniProtKB-KW"/>
</dbReference>
<dbReference type="SUPFAM" id="SSF53335">
    <property type="entry name" value="S-adenosyl-L-methionine-dependent methyltransferases"/>
    <property type="match status" value="1"/>
</dbReference>
<name>A0A7W6MPI1_9HYPH</name>
<keyword evidence="5" id="KW-1185">Reference proteome</keyword>
<evidence type="ECO:0000256" key="2">
    <source>
        <dbReference type="ARBA" id="ARBA00022691"/>
    </source>
</evidence>
<feature type="domain" description="Methyltransferase small" evidence="3">
    <location>
        <begin position="46"/>
        <end position="148"/>
    </location>
</feature>
<sequence length="270" mass="27445">MNSPDAPSVTAAAGALETRCDAFYGGRFALLQPVGSGYRSGLDALLLAATVPAGTEGPLADIGAGAGAVGMAAACRCDGVTVTLVEKNPIMAALARDSVALPANAHLAPRLTVIEADILATRPAREAAGLADGAFEVVLTNPPFYPDGHRRSPDPMRADALSEDGEAFLPRWVKGCAALLAGGGRFATVLPAAALPAVLGACEGRLGAIHVLPIHARQEAPAVRLLVSGRKGSRAPFALLPGRFLHEPDGQLSAFGHAVGAGQVHLFVGF</sequence>
<dbReference type="PANTHER" id="PTHR47739:SF1">
    <property type="entry name" value="TRNA1(VAL) (ADENINE(37)-N6)-METHYLTRANSFERASE"/>
    <property type="match status" value="1"/>
</dbReference>
<dbReference type="InterPro" id="IPR007848">
    <property type="entry name" value="Small_mtfrase_dom"/>
</dbReference>
<keyword evidence="1 4" id="KW-0808">Transferase</keyword>
<dbReference type="RefSeq" id="WP_183207512.1">
    <property type="nucleotide sequence ID" value="NZ_JAAAMM010000002.1"/>
</dbReference>
<evidence type="ECO:0000313" key="4">
    <source>
        <dbReference type="EMBL" id="MBB4002944.1"/>
    </source>
</evidence>
<dbReference type="AlphaFoldDB" id="A0A7W6MPI1"/>
<gene>
    <name evidence="4" type="ORF">GGR03_002019</name>
</gene>